<feature type="compositionally biased region" description="Low complexity" evidence="1">
    <location>
        <begin position="318"/>
        <end position="340"/>
    </location>
</feature>
<feature type="region of interest" description="Disordered" evidence="1">
    <location>
        <begin position="607"/>
        <end position="649"/>
    </location>
</feature>
<dbReference type="PROSITE" id="PS50888">
    <property type="entry name" value="BHLH"/>
    <property type="match status" value="1"/>
</dbReference>
<dbReference type="SMART" id="SM00353">
    <property type="entry name" value="HLH"/>
    <property type="match status" value="1"/>
</dbReference>
<dbReference type="Pfam" id="PF00010">
    <property type="entry name" value="HLH"/>
    <property type="match status" value="1"/>
</dbReference>
<evidence type="ECO:0000259" key="2">
    <source>
        <dbReference type="PROSITE" id="PS50888"/>
    </source>
</evidence>
<proteinExistence type="predicted"/>
<dbReference type="HOGENOM" id="CLU_015973_0_0_1"/>
<feature type="region of interest" description="Disordered" evidence="1">
    <location>
        <begin position="681"/>
        <end position="736"/>
    </location>
</feature>
<reference evidence="3 4" key="1">
    <citation type="journal article" date="2009" name="Genome Res.">
        <title>Comparative genomic analyses of the human fungal pathogens Coccidioides and their relatives.</title>
        <authorList>
            <person name="Sharpton T.J."/>
            <person name="Stajich J.E."/>
            <person name="Rounsley S.D."/>
            <person name="Gardner M.J."/>
            <person name="Wortman J.R."/>
            <person name="Jordar V.S."/>
            <person name="Maiti R."/>
            <person name="Kodira C.D."/>
            <person name="Neafsey D.E."/>
            <person name="Zeng Q."/>
            <person name="Hung C.-Y."/>
            <person name="McMahan C."/>
            <person name="Muszewska A."/>
            <person name="Grynberg M."/>
            <person name="Mandel M.A."/>
            <person name="Kellner E.M."/>
            <person name="Barker B.M."/>
            <person name="Galgiani J.N."/>
            <person name="Orbach M.J."/>
            <person name="Kirkland T.N."/>
            <person name="Cole G.T."/>
            <person name="Henn M.R."/>
            <person name="Birren B.W."/>
            <person name="Taylor J.W."/>
        </authorList>
    </citation>
    <scope>NUCLEOTIDE SEQUENCE [LARGE SCALE GENOMIC DNA]</scope>
    <source>
        <strain evidence="4">C735</strain>
    </source>
</reference>
<comment type="caution">
    <text evidence="3">The sequence shown here is derived from an EMBL/GenBank/DDBJ whole genome shotgun (WGS) entry which is preliminary data.</text>
</comment>
<evidence type="ECO:0000256" key="1">
    <source>
        <dbReference type="SAM" id="MobiDB-lite"/>
    </source>
</evidence>
<feature type="region of interest" description="Disordered" evidence="1">
    <location>
        <begin position="414"/>
        <end position="510"/>
    </location>
</feature>
<feature type="compositionally biased region" description="Basic and acidic residues" evidence="1">
    <location>
        <begin position="300"/>
        <end position="316"/>
    </location>
</feature>
<evidence type="ECO:0000313" key="4">
    <source>
        <dbReference type="Proteomes" id="UP000009084"/>
    </source>
</evidence>
<dbReference type="VEuPathDB" id="FungiDB:CPC735_071030"/>
<dbReference type="AlphaFoldDB" id="C5P163"/>
<dbReference type="EMBL" id="ACFW01000009">
    <property type="protein sequence ID" value="EER29421.1"/>
    <property type="molecule type" value="Genomic_DNA"/>
</dbReference>
<feature type="compositionally biased region" description="Polar residues" evidence="1">
    <location>
        <begin position="714"/>
        <end position="723"/>
    </location>
</feature>
<dbReference type="InterPro" id="IPR011598">
    <property type="entry name" value="bHLH_dom"/>
</dbReference>
<feature type="domain" description="BHLH" evidence="2">
    <location>
        <begin position="583"/>
        <end position="665"/>
    </location>
</feature>
<dbReference type="SUPFAM" id="SSF47459">
    <property type="entry name" value="HLH, helix-loop-helix DNA-binding domain"/>
    <property type="match status" value="1"/>
</dbReference>
<feature type="compositionally biased region" description="Low complexity" evidence="1">
    <location>
        <begin position="272"/>
        <end position="283"/>
    </location>
</feature>
<evidence type="ECO:0000313" key="3">
    <source>
        <dbReference type="EMBL" id="EER29421.1"/>
    </source>
</evidence>
<dbReference type="InterPro" id="IPR036638">
    <property type="entry name" value="HLH_DNA-bd_sf"/>
</dbReference>
<feature type="compositionally biased region" description="Basic and acidic residues" evidence="1">
    <location>
        <begin position="617"/>
        <end position="629"/>
    </location>
</feature>
<dbReference type="Proteomes" id="UP000009084">
    <property type="component" value="Unassembled WGS sequence"/>
</dbReference>
<feature type="compositionally biased region" description="Polar residues" evidence="1">
    <location>
        <begin position="261"/>
        <end position="271"/>
    </location>
</feature>
<organism evidence="3 4">
    <name type="scientific">Coccidioides posadasii (strain C735)</name>
    <name type="common">Valley fever fungus</name>
    <dbReference type="NCBI Taxonomy" id="222929"/>
    <lineage>
        <taxon>Eukaryota</taxon>
        <taxon>Fungi</taxon>
        <taxon>Dikarya</taxon>
        <taxon>Ascomycota</taxon>
        <taxon>Pezizomycotina</taxon>
        <taxon>Eurotiomycetes</taxon>
        <taxon>Eurotiomycetidae</taxon>
        <taxon>Onygenales</taxon>
        <taxon>Onygenaceae</taxon>
        <taxon>Coccidioides</taxon>
    </lineage>
</organism>
<dbReference type="GO" id="GO:0046983">
    <property type="term" value="F:protein dimerization activity"/>
    <property type="evidence" value="ECO:0007669"/>
    <property type="project" value="InterPro"/>
</dbReference>
<protein>
    <submittedName>
        <fullName evidence="3">BHLH family transcription factor</fullName>
    </submittedName>
</protein>
<feature type="compositionally biased region" description="Polar residues" evidence="1">
    <location>
        <begin position="454"/>
        <end position="467"/>
    </location>
</feature>
<name>C5P163_COCP7</name>
<dbReference type="OrthoDB" id="5344169at2759"/>
<feature type="region of interest" description="Disordered" evidence="1">
    <location>
        <begin position="237"/>
        <end position="397"/>
    </location>
</feature>
<feature type="region of interest" description="Disordered" evidence="1">
    <location>
        <begin position="1"/>
        <end position="22"/>
    </location>
</feature>
<accession>C5P163</accession>
<feature type="compositionally biased region" description="Polar residues" evidence="1">
    <location>
        <begin position="381"/>
        <end position="394"/>
    </location>
</feature>
<gene>
    <name evidence="3" type="ORF">CPC735_071030</name>
</gene>
<dbReference type="Gene3D" id="4.10.280.10">
    <property type="entry name" value="Helix-loop-helix DNA-binding domain"/>
    <property type="match status" value="1"/>
</dbReference>
<dbReference type="CDD" id="cd11392">
    <property type="entry name" value="bHLH_ScPHO4_like"/>
    <property type="match status" value="1"/>
</dbReference>
<sequence length="736" mass="79324">MNQDPSLASWSGHMPEDSLISGSSEDLSNLLDFDFDLADLGTPVDQHGNPIATSVSQVPTTLVQDAQLTGMEGIQTSQPQQYATSFTDQMQSIEMQGVTCTQAQVNPTHFYLQKQHQHGIVPQGFGQPHQFVPPTPNSTELHGGVARYPPPLDTGAQRRYEPYTRGTDDQGAFTPLISPAMTPLEQQLRFPEYATPGEYLTPLTSPALEAHNHNGNGFMLSQTAGVDMGFVTSPVDTRHQLPASTAPSSPAILRRHRRKSSIAQRSNARQVRQSPSMRPMSSRQKSRPGSAIIPGGDMRMWNRDLSQDPSLSDKRNGSRQSSSTESSGQDSVSPEPLSEPLMPPPALPRAFKSPYMAAQESSSEQRAREAATPATLMKLQSRPTEANSSANFSRPGSVVISNVPEETMEDISLPEAASNVDQAATSTSSTITDANELTPRLAAKQTPVLKSLKETNGQGTASVTPSPQIGAMKSPMGPVGLKRADSRPGGRTSKKRQSGSTSQISPALRPKISPSIQPLIRAEGMNIFVSYNLDSVCLRDGIGISSETSALYLASKSNYQHILEGTVLPGVSYPENLAENLSSKRTNHKLAEQGRRNRINTALKEIERLLPPSLTHDGNKDKDKDKAAEGRANGTSSKSPDKPASHQPISKASTVELAIVYIKALQQELAETKKQLKDLTTKLDGTENPNIALEKVNSEKTATQPGKSDPEAPTATQKTTTAEEPNPENDESKAAQ</sequence>